<dbReference type="Ensembl" id="ENSSLUT00000026951.1">
    <property type="protein sequence ID" value="ENSSLUP00000026092.1"/>
    <property type="gene ID" value="ENSSLUG00000011873.1"/>
</dbReference>
<accession>A0A8C9YJ65</accession>
<reference evidence="1" key="1">
    <citation type="submission" date="2025-08" db="UniProtKB">
        <authorList>
            <consortium name="Ensembl"/>
        </authorList>
    </citation>
    <scope>IDENTIFICATION</scope>
</reference>
<sequence>CVCVQAHQRPPVVAKPLHFIVFKLVPNYQSRGLERVIQPTGDDAPTSTDMMRQFPLCLERLSSSIAEKDKTKLTLPYSSWIQSITTITISSA</sequence>
<keyword evidence="2" id="KW-1185">Reference proteome</keyword>
<evidence type="ECO:0000313" key="2">
    <source>
        <dbReference type="Proteomes" id="UP000694568"/>
    </source>
</evidence>
<evidence type="ECO:0000313" key="1">
    <source>
        <dbReference type="Ensembl" id="ENSSLUP00000026092.1"/>
    </source>
</evidence>
<dbReference type="GeneTree" id="ENSGT01010000228763"/>
<organism evidence="1 2">
    <name type="scientific">Sander lucioperca</name>
    <name type="common">Pike-perch</name>
    <name type="synonym">Perca lucioperca</name>
    <dbReference type="NCBI Taxonomy" id="283035"/>
    <lineage>
        <taxon>Eukaryota</taxon>
        <taxon>Metazoa</taxon>
        <taxon>Chordata</taxon>
        <taxon>Craniata</taxon>
        <taxon>Vertebrata</taxon>
        <taxon>Euteleostomi</taxon>
        <taxon>Actinopterygii</taxon>
        <taxon>Neopterygii</taxon>
        <taxon>Teleostei</taxon>
        <taxon>Neoteleostei</taxon>
        <taxon>Acanthomorphata</taxon>
        <taxon>Eupercaria</taxon>
        <taxon>Perciformes</taxon>
        <taxon>Percoidei</taxon>
        <taxon>Percidae</taxon>
        <taxon>Luciopercinae</taxon>
        <taxon>Sander</taxon>
    </lineage>
</organism>
<protein>
    <submittedName>
        <fullName evidence="1">Uncharacterized protein</fullName>
    </submittedName>
</protein>
<proteinExistence type="predicted"/>
<reference evidence="1" key="2">
    <citation type="submission" date="2025-09" db="UniProtKB">
        <authorList>
            <consortium name="Ensembl"/>
        </authorList>
    </citation>
    <scope>IDENTIFICATION</scope>
</reference>
<dbReference type="Proteomes" id="UP000694568">
    <property type="component" value="Unplaced"/>
</dbReference>
<name>A0A8C9YJ65_SANLU</name>
<dbReference type="AlphaFoldDB" id="A0A8C9YJ65"/>